<protein>
    <submittedName>
        <fullName evidence="1">Glycopeptide resistance accessory protein VanW</fullName>
    </submittedName>
</protein>
<dbReference type="Proteomes" id="UP000601171">
    <property type="component" value="Unassembled WGS sequence"/>
</dbReference>
<reference evidence="1" key="1">
    <citation type="submission" date="2020-08" db="EMBL/GenBank/DDBJ databases">
        <title>Genome public.</title>
        <authorList>
            <person name="Liu C."/>
            <person name="Sun Q."/>
        </authorList>
    </citation>
    <scope>NUCLEOTIDE SEQUENCE</scope>
    <source>
        <strain evidence="1">BX21</strain>
    </source>
</reference>
<dbReference type="PANTHER" id="PTHR35788:SF1">
    <property type="entry name" value="EXPORTED PROTEIN"/>
    <property type="match status" value="1"/>
</dbReference>
<dbReference type="InterPro" id="IPR052913">
    <property type="entry name" value="Glycopeptide_resist_protein"/>
</dbReference>
<dbReference type="AlphaFoldDB" id="A0A926IJU9"/>
<dbReference type="Pfam" id="PF04294">
    <property type="entry name" value="VanW"/>
    <property type="match status" value="1"/>
</dbReference>
<gene>
    <name evidence="1" type="primary">vanW</name>
    <name evidence="1" type="ORF">H8707_06260</name>
</gene>
<dbReference type="PANTHER" id="PTHR35788">
    <property type="entry name" value="EXPORTED PROTEIN-RELATED"/>
    <property type="match status" value="1"/>
</dbReference>
<dbReference type="NCBIfam" id="NF033128">
    <property type="entry name" value="vanW-gen"/>
    <property type="match status" value="1"/>
</dbReference>
<dbReference type="InterPro" id="IPR007391">
    <property type="entry name" value="Vancomycin_resist_VanW"/>
</dbReference>
<evidence type="ECO:0000313" key="2">
    <source>
        <dbReference type="Proteomes" id="UP000601171"/>
    </source>
</evidence>
<name>A0A926IJU9_9FIRM</name>
<dbReference type="RefSeq" id="WP_262429282.1">
    <property type="nucleotide sequence ID" value="NZ_JACRTG010000016.1"/>
</dbReference>
<comment type="caution">
    <text evidence="1">The sequence shown here is derived from an EMBL/GenBank/DDBJ whole genome shotgun (WGS) entry which is preliminary data.</text>
</comment>
<evidence type="ECO:0000313" key="1">
    <source>
        <dbReference type="EMBL" id="MBC8587836.1"/>
    </source>
</evidence>
<organism evidence="1 2">
    <name type="scientific">Paratissierella segnis</name>
    <dbReference type="NCBI Taxonomy" id="2763679"/>
    <lineage>
        <taxon>Bacteria</taxon>
        <taxon>Bacillati</taxon>
        <taxon>Bacillota</taxon>
        <taxon>Tissierellia</taxon>
        <taxon>Tissierellales</taxon>
        <taxon>Tissierellaceae</taxon>
        <taxon>Paratissierella</taxon>
    </lineage>
</organism>
<dbReference type="EMBL" id="JACRTG010000016">
    <property type="protein sequence ID" value="MBC8587836.1"/>
    <property type="molecule type" value="Genomic_DNA"/>
</dbReference>
<proteinExistence type="predicted"/>
<keyword evidence="2" id="KW-1185">Reference proteome</keyword>
<accession>A0A926IJU9</accession>
<sequence length="274" mass="32001">MKKKRITQIFPFLIPIRKLQRKIFFYMGMKLDSNRYSKRISDDTFEYKIFSTKSKMINPKSGFDIKYQINKVDNLKLVANTINKIVIEPGETFSFWMLARKAEKYGSYKDGLAVENDKVINVKGGGLCQISNLLFWIFLHTPLTIVERHPHSAETLPPPGGDIPEGVDATIAEGWKDLKVKNDTKDRFQILIDFDEEYIYGGILSDAKQDIYYRVKSENLKYTRENGKIYRYNEVYKLWYNSSDNLLRKELILKNKYEIQYDVESELGIIIGGN</sequence>